<gene>
    <name evidence="2" type="ORF">QJS04_geneDACA016578</name>
</gene>
<sequence>MFDWNEDEVDDIIWGESCERGDHIVPYPKGSEEKSLFSFGNQIKKQTNEETDTTVKSLDQGMHGIKYNIPGSKTENGFHYAMNDDLSGPPLEIDPWPDWLSLDGALEKMYPDRDSSATEMVDGFTEEDGNFISVIDDMVTEYGSIDGSYGDKVPSSLKELDTFSASDMSQLNSDSEPFAEKHAADEARDSFLDCDWANIGDLDDLDRILRNNDSMLEHDMIVSADELVSCMPSVAANGEDPSEEGYPLLVSQVDESSGGKSEPIQEDKKGGIPAKAGRQSPSGLKPTKADRRKLKGRRKADDKRTEKSSEFPGGAWSHSNIQTQQFGTPRLHFQASYPAPVFSQQRQIGGPESMRYMQNPNPYMFMGYGYPAHHYPIMPVLPQIQSRADQIQLHVASENSLSDSSNIVNTSQNVPNVASRPLTMTPREKIEKLRRRQKMQAMLAIQQQQQKFSHKSTCSDQSLSQNSSQKNLTSDATVSEVEAEENDQKISFLVKNSSREHDDPQDTSMSVDGVSLEEKLFHQLQDVLAKLDVGVRICIRDSLFRLAKSAKERNNTSDSNTSNLSSRDEDDIPANNDANVQARISRLPDAETVTNPIDRTVAHLLFHKPLDPCGKPAKDVVESPDLSNPVMKQSCESVSKEKPEEIADMEVDPQL</sequence>
<feature type="compositionally biased region" description="Basic and acidic residues" evidence="1">
    <location>
        <begin position="299"/>
        <end position="309"/>
    </location>
</feature>
<dbReference type="PANTHER" id="PTHR33334:SF5">
    <property type="entry name" value="PROTEIN LNK2"/>
    <property type="match status" value="1"/>
</dbReference>
<feature type="region of interest" description="Disordered" evidence="1">
    <location>
        <begin position="549"/>
        <end position="575"/>
    </location>
</feature>
<comment type="caution">
    <text evidence="2">The sequence shown here is derived from an EMBL/GenBank/DDBJ whole genome shotgun (WGS) entry which is preliminary data.</text>
</comment>
<feature type="region of interest" description="Disordered" evidence="1">
    <location>
        <begin position="613"/>
        <end position="655"/>
    </location>
</feature>
<proteinExistence type="predicted"/>
<dbReference type="PANTHER" id="PTHR33334">
    <property type="entry name" value="PROTEIN LNK1"/>
    <property type="match status" value="1"/>
</dbReference>
<feature type="compositionally biased region" description="Low complexity" evidence="1">
    <location>
        <begin position="556"/>
        <end position="565"/>
    </location>
</feature>
<accession>A0AAV9BPL8</accession>
<feature type="region of interest" description="Disordered" evidence="1">
    <location>
        <begin position="253"/>
        <end position="320"/>
    </location>
</feature>
<evidence type="ECO:0000256" key="1">
    <source>
        <dbReference type="SAM" id="MobiDB-lite"/>
    </source>
</evidence>
<dbReference type="Proteomes" id="UP001179952">
    <property type="component" value="Unassembled WGS sequence"/>
</dbReference>
<reference evidence="2" key="1">
    <citation type="journal article" date="2023" name="Nat. Commun.">
        <title>Diploid and tetraploid genomes of Acorus and the evolution of monocots.</title>
        <authorList>
            <person name="Ma L."/>
            <person name="Liu K.W."/>
            <person name="Li Z."/>
            <person name="Hsiao Y.Y."/>
            <person name="Qi Y."/>
            <person name="Fu T."/>
            <person name="Tang G.D."/>
            <person name="Zhang D."/>
            <person name="Sun W.H."/>
            <person name="Liu D.K."/>
            <person name="Li Y."/>
            <person name="Chen G.Z."/>
            <person name="Liu X.D."/>
            <person name="Liao X.Y."/>
            <person name="Jiang Y.T."/>
            <person name="Yu X."/>
            <person name="Hao Y."/>
            <person name="Huang J."/>
            <person name="Zhao X.W."/>
            <person name="Ke S."/>
            <person name="Chen Y.Y."/>
            <person name="Wu W.L."/>
            <person name="Hsu J.L."/>
            <person name="Lin Y.F."/>
            <person name="Huang M.D."/>
            <person name="Li C.Y."/>
            <person name="Huang L."/>
            <person name="Wang Z.W."/>
            <person name="Zhao X."/>
            <person name="Zhong W.Y."/>
            <person name="Peng D.H."/>
            <person name="Ahmad S."/>
            <person name="Lan S."/>
            <person name="Zhang J.S."/>
            <person name="Tsai W.C."/>
            <person name="Van de Peer Y."/>
            <person name="Liu Z.J."/>
        </authorList>
    </citation>
    <scope>NUCLEOTIDE SEQUENCE</scope>
    <source>
        <strain evidence="2">SCP</strain>
    </source>
</reference>
<evidence type="ECO:0008006" key="4">
    <source>
        <dbReference type="Google" id="ProtNLM"/>
    </source>
</evidence>
<dbReference type="GO" id="GO:0007623">
    <property type="term" value="P:circadian rhythm"/>
    <property type="evidence" value="ECO:0007669"/>
    <property type="project" value="InterPro"/>
</dbReference>
<keyword evidence="3" id="KW-1185">Reference proteome</keyword>
<dbReference type="InterPro" id="IPR039928">
    <property type="entry name" value="LNK"/>
</dbReference>
<organism evidence="2 3">
    <name type="scientific">Acorus gramineus</name>
    <name type="common">Dwarf sweet flag</name>
    <dbReference type="NCBI Taxonomy" id="55184"/>
    <lineage>
        <taxon>Eukaryota</taxon>
        <taxon>Viridiplantae</taxon>
        <taxon>Streptophyta</taxon>
        <taxon>Embryophyta</taxon>
        <taxon>Tracheophyta</taxon>
        <taxon>Spermatophyta</taxon>
        <taxon>Magnoliopsida</taxon>
        <taxon>Liliopsida</taxon>
        <taxon>Acoraceae</taxon>
        <taxon>Acorus</taxon>
    </lineage>
</organism>
<dbReference type="GO" id="GO:0006355">
    <property type="term" value="P:regulation of DNA-templated transcription"/>
    <property type="evidence" value="ECO:0007669"/>
    <property type="project" value="InterPro"/>
</dbReference>
<reference evidence="2" key="2">
    <citation type="submission" date="2023-06" db="EMBL/GenBank/DDBJ databases">
        <authorList>
            <person name="Ma L."/>
            <person name="Liu K.-W."/>
            <person name="Li Z."/>
            <person name="Hsiao Y.-Y."/>
            <person name="Qi Y."/>
            <person name="Fu T."/>
            <person name="Tang G."/>
            <person name="Zhang D."/>
            <person name="Sun W.-H."/>
            <person name="Liu D.-K."/>
            <person name="Li Y."/>
            <person name="Chen G.-Z."/>
            <person name="Liu X.-D."/>
            <person name="Liao X.-Y."/>
            <person name="Jiang Y.-T."/>
            <person name="Yu X."/>
            <person name="Hao Y."/>
            <person name="Huang J."/>
            <person name="Zhao X.-W."/>
            <person name="Ke S."/>
            <person name="Chen Y.-Y."/>
            <person name="Wu W.-L."/>
            <person name="Hsu J.-L."/>
            <person name="Lin Y.-F."/>
            <person name="Huang M.-D."/>
            <person name="Li C.-Y."/>
            <person name="Huang L."/>
            <person name="Wang Z.-W."/>
            <person name="Zhao X."/>
            <person name="Zhong W.-Y."/>
            <person name="Peng D.-H."/>
            <person name="Ahmad S."/>
            <person name="Lan S."/>
            <person name="Zhang J.-S."/>
            <person name="Tsai W.-C."/>
            <person name="Van De Peer Y."/>
            <person name="Liu Z.-J."/>
        </authorList>
    </citation>
    <scope>NUCLEOTIDE SEQUENCE</scope>
    <source>
        <strain evidence="2">SCP</strain>
        <tissue evidence="2">Leaves</tissue>
    </source>
</reference>
<name>A0AAV9BPL8_ACOGR</name>
<feature type="compositionally biased region" description="Low complexity" evidence="1">
    <location>
        <begin position="443"/>
        <end position="474"/>
    </location>
</feature>
<feature type="compositionally biased region" description="Acidic residues" evidence="1">
    <location>
        <begin position="646"/>
        <end position="655"/>
    </location>
</feature>
<dbReference type="AlphaFoldDB" id="A0AAV9BPL8"/>
<protein>
    <recommendedName>
        <fullName evidence="4">Protein LNK2</fullName>
    </recommendedName>
</protein>
<evidence type="ECO:0000313" key="2">
    <source>
        <dbReference type="EMBL" id="KAK1278397.1"/>
    </source>
</evidence>
<feature type="region of interest" description="Disordered" evidence="1">
    <location>
        <begin position="443"/>
        <end position="489"/>
    </location>
</feature>
<evidence type="ECO:0000313" key="3">
    <source>
        <dbReference type="Proteomes" id="UP001179952"/>
    </source>
</evidence>
<dbReference type="EMBL" id="JAUJYN010000002">
    <property type="protein sequence ID" value="KAK1278397.1"/>
    <property type="molecule type" value="Genomic_DNA"/>
</dbReference>